<dbReference type="SUPFAM" id="SSF57196">
    <property type="entry name" value="EGF/Laminin"/>
    <property type="match status" value="1"/>
</dbReference>
<evidence type="ECO:0000256" key="1">
    <source>
        <dbReference type="PROSITE-ProRule" id="PRU00076"/>
    </source>
</evidence>
<evidence type="ECO:0000256" key="2">
    <source>
        <dbReference type="SAM" id="Phobius"/>
    </source>
</evidence>
<dbReference type="InterPro" id="IPR000742">
    <property type="entry name" value="EGF"/>
</dbReference>
<dbReference type="Gene3D" id="2.10.25.10">
    <property type="entry name" value="Laminin"/>
    <property type="match status" value="2"/>
</dbReference>
<proteinExistence type="predicted"/>
<feature type="disulfide bond" evidence="1">
    <location>
        <begin position="167"/>
        <end position="176"/>
    </location>
</feature>
<keyword evidence="5" id="KW-1185">Reference proteome</keyword>
<evidence type="ECO:0000259" key="3">
    <source>
        <dbReference type="PROSITE" id="PS50026"/>
    </source>
</evidence>
<keyword evidence="1" id="KW-0245">EGF-like domain</keyword>
<dbReference type="PANTHER" id="PTHR24044:SF420">
    <property type="entry name" value="DELTA AND NOTCH-LIKE EPIDERMAL GROWTH FACTOR-RELATED RECEPTOR ISOFORM X1"/>
    <property type="match status" value="1"/>
</dbReference>
<dbReference type="InterPro" id="IPR050906">
    <property type="entry name" value="Notch_signaling"/>
</dbReference>
<comment type="caution">
    <text evidence="1">Lacks conserved residue(s) required for the propagation of feature annotation.</text>
</comment>
<keyword evidence="2" id="KW-0472">Membrane</keyword>
<organism evidence="4 5">
    <name type="scientific">Cyclotella atomus</name>
    <dbReference type="NCBI Taxonomy" id="382360"/>
    <lineage>
        <taxon>Eukaryota</taxon>
        <taxon>Sar</taxon>
        <taxon>Stramenopiles</taxon>
        <taxon>Ochrophyta</taxon>
        <taxon>Bacillariophyta</taxon>
        <taxon>Coscinodiscophyceae</taxon>
        <taxon>Thalassiosirophycidae</taxon>
        <taxon>Stephanodiscales</taxon>
        <taxon>Stephanodiscaceae</taxon>
        <taxon>Cyclotella</taxon>
    </lineage>
</organism>
<comment type="caution">
    <text evidence="4">The sequence shown here is derived from an EMBL/GenBank/DDBJ whole genome shotgun (WGS) entry which is preliminary data.</text>
</comment>
<keyword evidence="1" id="KW-1015">Disulfide bond</keyword>
<dbReference type="PROSITE" id="PS01186">
    <property type="entry name" value="EGF_2"/>
    <property type="match status" value="1"/>
</dbReference>
<dbReference type="PROSITE" id="PS50026">
    <property type="entry name" value="EGF_3"/>
    <property type="match status" value="1"/>
</dbReference>
<protein>
    <recommendedName>
        <fullName evidence="3">EGF-like domain-containing protein</fullName>
    </recommendedName>
</protein>
<accession>A0ABD3NVJ9</accession>
<feature type="transmembrane region" description="Helical" evidence="2">
    <location>
        <begin position="224"/>
        <end position="243"/>
    </location>
</feature>
<dbReference type="SMART" id="SM00181">
    <property type="entry name" value="EGF"/>
    <property type="match status" value="3"/>
</dbReference>
<dbReference type="AlphaFoldDB" id="A0ABD3NVJ9"/>
<keyword evidence="2" id="KW-1133">Transmembrane helix</keyword>
<evidence type="ECO:0000313" key="5">
    <source>
        <dbReference type="Proteomes" id="UP001530400"/>
    </source>
</evidence>
<keyword evidence="2" id="KW-0812">Transmembrane</keyword>
<dbReference type="PANTHER" id="PTHR24044">
    <property type="entry name" value="NOTCH LIGAND FAMILY MEMBER"/>
    <property type="match status" value="1"/>
</dbReference>
<name>A0ABD3NVJ9_9STRA</name>
<dbReference type="Proteomes" id="UP001530400">
    <property type="component" value="Unassembled WGS sequence"/>
</dbReference>
<feature type="domain" description="EGF-like" evidence="3">
    <location>
        <begin position="138"/>
        <end position="177"/>
    </location>
</feature>
<gene>
    <name evidence="4" type="ORF">ACHAWO_001761</name>
</gene>
<sequence length="408" mass="45663">MSTDEENSPDQCIAENLICQNNSYCKQGKPNIDRIHRPLGLETQITSKFDGHHYHCKCPEGYIGHDCSVQVVECAATRDDLVHHCYYGSQCVDADNDSGLLDRYCDCSTANADRDEFFVTGLMCQYKSTQLCVDDAFDGGITDQFCVNGGQCNKMVQLMSNHPGCTCDHKWEGDHCEFEKGVLFDDALDLFQQRQIEIASQRRSSNVFVATDSVLTQEGGSKLYLLYIISACVVAIASILFIASRSRKRSEECPISSDAHFLNEHLGFESIENSSSLNLPPRSDSLDEVDPWSRYDNWASTYAPISHSNDLDLVETLDVDTCRTIEARLDESIRSTTNKEGQDDYAPFQSNENDIDYEDEEDAEYIPRIAVNSGYVVECPPSECMSTCSNSHDMSLDGFDSDHNVAMI</sequence>
<reference evidence="4 5" key="1">
    <citation type="submission" date="2024-10" db="EMBL/GenBank/DDBJ databases">
        <title>Updated reference genomes for cyclostephanoid diatoms.</title>
        <authorList>
            <person name="Roberts W.R."/>
            <person name="Alverson A.J."/>
        </authorList>
    </citation>
    <scope>NUCLEOTIDE SEQUENCE [LARGE SCALE GENOMIC DNA]</scope>
    <source>
        <strain evidence="4 5">AJA010-31</strain>
    </source>
</reference>
<dbReference type="PROSITE" id="PS00022">
    <property type="entry name" value="EGF_1"/>
    <property type="match status" value="2"/>
</dbReference>
<evidence type="ECO:0000313" key="4">
    <source>
        <dbReference type="EMBL" id="KAL3778095.1"/>
    </source>
</evidence>
<dbReference type="EMBL" id="JALLPJ020001006">
    <property type="protein sequence ID" value="KAL3778095.1"/>
    <property type="molecule type" value="Genomic_DNA"/>
</dbReference>